<dbReference type="GO" id="GO:0009451">
    <property type="term" value="P:RNA modification"/>
    <property type="evidence" value="ECO:0007669"/>
    <property type="project" value="InterPro"/>
</dbReference>
<feature type="repeat" description="PPR" evidence="2">
    <location>
        <begin position="375"/>
        <end position="409"/>
    </location>
</feature>
<evidence type="ECO:0000313" key="4">
    <source>
        <dbReference type="Proteomes" id="UP001497480"/>
    </source>
</evidence>
<dbReference type="NCBIfam" id="TIGR00756">
    <property type="entry name" value="PPR"/>
    <property type="match status" value="5"/>
</dbReference>
<dbReference type="AlphaFoldDB" id="A0AAV1WMB4"/>
<dbReference type="GO" id="GO:0003723">
    <property type="term" value="F:RNA binding"/>
    <property type="evidence" value="ECO:0007669"/>
    <property type="project" value="InterPro"/>
</dbReference>
<keyword evidence="4" id="KW-1185">Reference proteome</keyword>
<protein>
    <recommendedName>
        <fullName evidence="5">Pentatricopeptide repeat-containing protein</fullName>
    </recommendedName>
</protein>
<accession>A0AAV1WMB4</accession>
<dbReference type="EMBL" id="CAXHTB010000008">
    <property type="protein sequence ID" value="CAL0310382.1"/>
    <property type="molecule type" value="Genomic_DNA"/>
</dbReference>
<evidence type="ECO:0000256" key="2">
    <source>
        <dbReference type="PROSITE-ProRule" id="PRU00708"/>
    </source>
</evidence>
<keyword evidence="1" id="KW-0677">Repeat</keyword>
<name>A0AAV1WMB4_LUPLU</name>
<dbReference type="PROSITE" id="PS51375">
    <property type="entry name" value="PPR"/>
    <property type="match status" value="5"/>
</dbReference>
<feature type="repeat" description="PPR" evidence="2">
    <location>
        <begin position="70"/>
        <end position="104"/>
    </location>
</feature>
<feature type="repeat" description="PPR" evidence="2">
    <location>
        <begin position="344"/>
        <end position="374"/>
    </location>
</feature>
<sequence>MCTSQNPSKTLLYLFSCTKFLSLAKQLHTHLIINGLHKDLFYASHLTNTYLNLGSLPLASKAFNHITTKNLHSWNTIISAYSKHGFYSYVLQLFNKMRSEGNGIDSFNLVYAAKACQRLKLLPNGLLIHGLGIKSGFEGDFFVVPVILEMYALLGCLSDARKVFDQYSYRSSVLWGFMIKGYLKFSQESEVFGLFCNMTSCFGFRRDTFTMEGLVRACANVSAGREGKASHGVCVKNNLLVNYCLLTSIIDMYMKCGIIHYAMRLFEEANDSKDVVLWSAVINGCAKTGRFLEAMSVFKRMLENSIAPNPVTFNGVILACSGVGSLKKGKSVHGFVIRNMVELDVVNYTSLLDMYAKCGCVETAYRIFCMMPTKNVVSWTAMINGCAMNGLYSEAISIFDQMTQTSTCVTSEKHMPNSVTFVSALSACCHCGMVQEGWRIFKSMKNYAISPTEEHYACMIDVLTGAGQYNAALSFISGMPIKPGRNVWEALLSTCRVHQGVELGEEIAKVLSFSGESTRIRMTEERLNKSLGFASIEVKNKLYVFGSDYTFAFKSTEITHTLNCIGNIMRESALL</sequence>
<gene>
    <name evidence="3" type="ORF">LLUT_LOCUS11442</name>
</gene>
<reference evidence="3 4" key="1">
    <citation type="submission" date="2024-03" db="EMBL/GenBank/DDBJ databases">
        <authorList>
            <person name="Martinez-Hernandez J."/>
        </authorList>
    </citation>
    <scope>NUCLEOTIDE SEQUENCE [LARGE SCALE GENOMIC DNA]</scope>
</reference>
<evidence type="ECO:0008006" key="5">
    <source>
        <dbReference type="Google" id="ProtNLM"/>
    </source>
</evidence>
<dbReference type="InterPro" id="IPR011990">
    <property type="entry name" value="TPR-like_helical_dom_sf"/>
</dbReference>
<dbReference type="PANTHER" id="PTHR47926">
    <property type="entry name" value="PENTATRICOPEPTIDE REPEAT-CONTAINING PROTEIN"/>
    <property type="match status" value="1"/>
</dbReference>
<dbReference type="InterPro" id="IPR046960">
    <property type="entry name" value="PPR_At4g14850-like_plant"/>
</dbReference>
<dbReference type="PANTHER" id="PTHR47926:SF344">
    <property type="entry name" value="OS07G0636900 PROTEIN"/>
    <property type="match status" value="1"/>
</dbReference>
<dbReference type="InterPro" id="IPR002885">
    <property type="entry name" value="PPR_rpt"/>
</dbReference>
<feature type="repeat" description="PPR" evidence="2">
    <location>
        <begin position="274"/>
        <end position="308"/>
    </location>
</feature>
<evidence type="ECO:0000256" key="1">
    <source>
        <dbReference type="ARBA" id="ARBA00022737"/>
    </source>
</evidence>
<feature type="repeat" description="PPR" evidence="2">
    <location>
        <begin position="417"/>
        <end position="451"/>
    </location>
</feature>
<comment type="caution">
    <text evidence="3">The sequence shown here is derived from an EMBL/GenBank/DDBJ whole genome shotgun (WGS) entry which is preliminary data.</text>
</comment>
<organism evidence="3 4">
    <name type="scientific">Lupinus luteus</name>
    <name type="common">European yellow lupine</name>
    <dbReference type="NCBI Taxonomy" id="3873"/>
    <lineage>
        <taxon>Eukaryota</taxon>
        <taxon>Viridiplantae</taxon>
        <taxon>Streptophyta</taxon>
        <taxon>Embryophyta</taxon>
        <taxon>Tracheophyta</taxon>
        <taxon>Spermatophyta</taxon>
        <taxon>Magnoliopsida</taxon>
        <taxon>eudicotyledons</taxon>
        <taxon>Gunneridae</taxon>
        <taxon>Pentapetalae</taxon>
        <taxon>rosids</taxon>
        <taxon>fabids</taxon>
        <taxon>Fabales</taxon>
        <taxon>Fabaceae</taxon>
        <taxon>Papilionoideae</taxon>
        <taxon>50 kb inversion clade</taxon>
        <taxon>genistoids sensu lato</taxon>
        <taxon>core genistoids</taxon>
        <taxon>Genisteae</taxon>
        <taxon>Lupinus</taxon>
    </lineage>
</organism>
<dbReference type="Pfam" id="PF01535">
    <property type="entry name" value="PPR"/>
    <property type="match status" value="4"/>
</dbReference>
<dbReference type="Proteomes" id="UP001497480">
    <property type="component" value="Unassembled WGS sequence"/>
</dbReference>
<dbReference type="Pfam" id="PF13041">
    <property type="entry name" value="PPR_2"/>
    <property type="match status" value="2"/>
</dbReference>
<proteinExistence type="predicted"/>
<dbReference type="Gene3D" id="1.25.40.10">
    <property type="entry name" value="Tetratricopeptide repeat domain"/>
    <property type="match status" value="4"/>
</dbReference>
<dbReference type="FunFam" id="1.25.40.10:FF:000242">
    <property type="entry name" value="Pentatricopeptide repeat-containing protein"/>
    <property type="match status" value="1"/>
</dbReference>
<evidence type="ECO:0000313" key="3">
    <source>
        <dbReference type="EMBL" id="CAL0310382.1"/>
    </source>
</evidence>